<comment type="function">
    <text evidence="7">Plays role in pre-mRNA splicing as component of the U4/U6-U5 tri-snRNP complex that is involved in spliceosome assembly, and as component of the precatalytic spliceosome (spliceosome B complex). The heptameric LSM2-8 complex binds specifically to the 3'-terminal U-tract of U6 snRNA.</text>
</comment>
<dbReference type="GO" id="GO:0046540">
    <property type="term" value="C:U4/U6 x U5 tri-snRNP complex"/>
    <property type="evidence" value="ECO:0007669"/>
    <property type="project" value="UniProtKB-UniRule"/>
</dbReference>
<keyword evidence="4 7" id="KW-0508">mRNA splicing</keyword>
<accession>A0A899FNE2</accession>
<keyword evidence="10" id="KW-1185">Reference proteome</keyword>
<dbReference type="GO" id="GO:0003729">
    <property type="term" value="F:mRNA binding"/>
    <property type="evidence" value="ECO:0007669"/>
    <property type="project" value="TreeGrafter"/>
</dbReference>
<keyword evidence="5 7" id="KW-0539">Nucleus</keyword>
<keyword evidence="7" id="KW-0507">mRNA processing</keyword>
<dbReference type="PANTHER" id="PTHR15588:SF9">
    <property type="entry name" value="U6 SNRNA-ASSOCIATED SM-LIKE PROTEIN LSM8"/>
    <property type="match status" value="1"/>
</dbReference>
<dbReference type="InterPro" id="IPR010920">
    <property type="entry name" value="LSM_dom_sf"/>
</dbReference>
<dbReference type="InterPro" id="IPR034103">
    <property type="entry name" value="Lsm8"/>
</dbReference>
<evidence type="ECO:0000256" key="2">
    <source>
        <dbReference type="ARBA" id="ARBA00022728"/>
    </source>
</evidence>
<evidence type="ECO:0000259" key="8">
    <source>
        <dbReference type="SMART" id="SM00651"/>
    </source>
</evidence>
<evidence type="ECO:0000256" key="7">
    <source>
        <dbReference type="RuleBase" id="RU365048"/>
    </source>
</evidence>
<protein>
    <recommendedName>
        <fullName evidence="7">LSM2-LSM8 complex subunit LSM8</fullName>
    </recommendedName>
</protein>
<evidence type="ECO:0000256" key="4">
    <source>
        <dbReference type="ARBA" id="ARBA00023187"/>
    </source>
</evidence>
<evidence type="ECO:0000313" key="10">
    <source>
        <dbReference type="Proteomes" id="UP000663699"/>
    </source>
</evidence>
<dbReference type="SMART" id="SM00651">
    <property type="entry name" value="Sm"/>
    <property type="match status" value="1"/>
</dbReference>
<dbReference type="EMBL" id="CP054537">
    <property type="protein sequence ID" value="QSL65500.1"/>
    <property type="molecule type" value="Genomic_DNA"/>
</dbReference>
<keyword evidence="6 7" id="KW-0687">Ribonucleoprotein</keyword>
<organism evidence="9 10">
    <name type="scientific">Pneumocystis wakefieldiae</name>
    <dbReference type="NCBI Taxonomy" id="38082"/>
    <lineage>
        <taxon>Eukaryota</taxon>
        <taxon>Fungi</taxon>
        <taxon>Dikarya</taxon>
        <taxon>Ascomycota</taxon>
        <taxon>Taphrinomycotina</taxon>
        <taxon>Pneumocystomycetes</taxon>
        <taxon>Pneumocystaceae</taxon>
        <taxon>Pneumocystis</taxon>
    </lineage>
</organism>
<comment type="subcellular location">
    <subcellularLocation>
        <location evidence="1 7">Nucleus</location>
    </subcellularLocation>
</comment>
<dbReference type="InterPro" id="IPR044642">
    <property type="entry name" value="PTHR15588"/>
</dbReference>
<dbReference type="PANTHER" id="PTHR15588">
    <property type="entry name" value="LSM1"/>
    <property type="match status" value="1"/>
</dbReference>
<evidence type="ECO:0000256" key="6">
    <source>
        <dbReference type="ARBA" id="ARBA00023274"/>
    </source>
</evidence>
<comment type="subunit">
    <text evidence="7">LSm subunits form a heteromer with a doughnut shape.</text>
</comment>
<evidence type="ECO:0000256" key="1">
    <source>
        <dbReference type="ARBA" id="ARBA00004123"/>
    </source>
</evidence>
<keyword evidence="2 7" id="KW-0747">Spliceosome</keyword>
<name>A0A899FNE2_9ASCO</name>
<dbReference type="CDD" id="cd01727">
    <property type="entry name" value="LSm8"/>
    <property type="match status" value="1"/>
</dbReference>
<dbReference type="GO" id="GO:0005688">
    <property type="term" value="C:U6 snRNP"/>
    <property type="evidence" value="ECO:0007669"/>
    <property type="project" value="UniProtKB-UniRule"/>
</dbReference>
<dbReference type="SUPFAM" id="SSF50182">
    <property type="entry name" value="Sm-like ribonucleoproteins"/>
    <property type="match status" value="1"/>
</dbReference>
<reference evidence="9" key="1">
    <citation type="submission" date="2020-06" db="EMBL/GenBank/DDBJ databases">
        <title>Genomes of multiple members of Pneumocystis genus reveal paths to human pathogen Pneumocystis jirovecii.</title>
        <authorList>
            <person name="Cisse O.H."/>
            <person name="Ma L."/>
            <person name="Dekker J."/>
            <person name="Khil P."/>
            <person name="Jo J."/>
            <person name="Brenchley J."/>
            <person name="Blair R."/>
            <person name="Pahar B."/>
            <person name="Chabe M."/>
            <person name="Van Rompay K.A."/>
            <person name="Keesler R."/>
            <person name="Sukura A."/>
            <person name="Hirsch V."/>
            <person name="Kutty G."/>
            <person name="Liu Y."/>
            <person name="Peng L."/>
            <person name="Chen J."/>
            <person name="Song J."/>
            <person name="Weissenbacher-Lang C."/>
            <person name="Xu J."/>
            <person name="Upham N.S."/>
            <person name="Stajich J.E."/>
            <person name="Cuomo C.A."/>
            <person name="Cushion M.T."/>
            <person name="Kovacs J.A."/>
        </authorList>
    </citation>
    <scope>NUCLEOTIDE SEQUENCE</scope>
    <source>
        <strain evidence="9">2A</strain>
    </source>
</reference>
<dbReference type="OrthoDB" id="422364at2759"/>
<dbReference type="Proteomes" id="UP000663699">
    <property type="component" value="Chromosome 6"/>
</dbReference>
<dbReference type="Pfam" id="PF01423">
    <property type="entry name" value="LSM"/>
    <property type="match status" value="1"/>
</dbReference>
<evidence type="ECO:0000313" key="9">
    <source>
        <dbReference type="EMBL" id="QSL65500.1"/>
    </source>
</evidence>
<dbReference type="Gene3D" id="2.30.30.100">
    <property type="match status" value="1"/>
</dbReference>
<proteinExistence type="inferred from homology"/>
<dbReference type="AlphaFoldDB" id="A0A899FNE2"/>
<evidence type="ECO:0000256" key="3">
    <source>
        <dbReference type="ARBA" id="ARBA00022884"/>
    </source>
</evidence>
<feature type="domain" description="Sm" evidence="8">
    <location>
        <begin position="34"/>
        <end position="103"/>
    </location>
</feature>
<dbReference type="GO" id="GO:0000398">
    <property type="term" value="P:mRNA splicing, via spliceosome"/>
    <property type="evidence" value="ECO:0007669"/>
    <property type="project" value="UniProtKB-UniRule"/>
</dbReference>
<gene>
    <name evidence="7" type="primary">LSM8</name>
    <name evidence="9" type="ORF">MERGE_002813</name>
</gene>
<comment type="similarity">
    <text evidence="7">Belongs to the snRNP Sm proteins family.</text>
</comment>
<keyword evidence="3 7" id="KW-0694">RNA-binding</keyword>
<evidence type="ECO:0000256" key="5">
    <source>
        <dbReference type="ARBA" id="ARBA00023242"/>
    </source>
</evidence>
<dbReference type="GO" id="GO:0071011">
    <property type="term" value="C:precatalytic spliceosome"/>
    <property type="evidence" value="ECO:0007669"/>
    <property type="project" value="TreeGrafter"/>
</dbReference>
<sequence>MSLIKQRISLDQGVSKFEGGVLVFSAFFWGQIGDKKRSFVNQQVVIITSDGRVLTGNLTGFDQTINLILCQVDEKLFSMEGTQITKVDGVYLVRGDNIYEIYANMKTWSDEDASAVIGLIDHEIHDQIDWTQVKAEGIKPTKTY</sequence>
<dbReference type="InterPro" id="IPR001163">
    <property type="entry name" value="Sm_dom_euk/arc"/>
</dbReference>